<dbReference type="AlphaFoldDB" id="X1H544"/>
<accession>X1H544</accession>
<sequence length="48" mass="5705">MLYFLTIIKYNLIISIAKKWDGQGKLSQYSYQGIFLTKLNYHHSKLHS</sequence>
<dbReference type="EMBL" id="BARU01013750">
    <property type="protein sequence ID" value="GAH40423.1"/>
    <property type="molecule type" value="Genomic_DNA"/>
</dbReference>
<feature type="non-terminal residue" evidence="1">
    <location>
        <position position="48"/>
    </location>
</feature>
<evidence type="ECO:0000313" key="1">
    <source>
        <dbReference type="EMBL" id="GAH40423.1"/>
    </source>
</evidence>
<comment type="caution">
    <text evidence="1">The sequence shown here is derived from an EMBL/GenBank/DDBJ whole genome shotgun (WGS) entry which is preliminary data.</text>
</comment>
<protein>
    <submittedName>
        <fullName evidence="1">Uncharacterized protein</fullName>
    </submittedName>
</protein>
<reference evidence="1" key="1">
    <citation type="journal article" date="2014" name="Front. Microbiol.">
        <title>High frequency of phylogenetically diverse reductive dehalogenase-homologous genes in deep subseafloor sedimentary metagenomes.</title>
        <authorList>
            <person name="Kawai M."/>
            <person name="Futagami T."/>
            <person name="Toyoda A."/>
            <person name="Takaki Y."/>
            <person name="Nishi S."/>
            <person name="Hori S."/>
            <person name="Arai W."/>
            <person name="Tsubouchi T."/>
            <person name="Morono Y."/>
            <person name="Uchiyama I."/>
            <person name="Ito T."/>
            <person name="Fujiyama A."/>
            <person name="Inagaki F."/>
            <person name="Takami H."/>
        </authorList>
    </citation>
    <scope>NUCLEOTIDE SEQUENCE</scope>
    <source>
        <strain evidence="1">Expedition CK06-06</strain>
    </source>
</reference>
<gene>
    <name evidence="1" type="ORF">S03H2_24645</name>
</gene>
<proteinExistence type="predicted"/>
<name>X1H544_9ZZZZ</name>
<organism evidence="1">
    <name type="scientific">marine sediment metagenome</name>
    <dbReference type="NCBI Taxonomy" id="412755"/>
    <lineage>
        <taxon>unclassified sequences</taxon>
        <taxon>metagenomes</taxon>
        <taxon>ecological metagenomes</taxon>
    </lineage>
</organism>